<dbReference type="SUPFAM" id="SSF55811">
    <property type="entry name" value="Nudix"/>
    <property type="match status" value="1"/>
</dbReference>
<feature type="domain" description="Nudix hydrolase" evidence="1">
    <location>
        <begin position="7"/>
        <end position="150"/>
    </location>
</feature>
<dbReference type="Gene3D" id="3.90.79.10">
    <property type="entry name" value="Nucleoside Triphosphate Pyrophosphohydrolase"/>
    <property type="match status" value="1"/>
</dbReference>
<protein>
    <submittedName>
        <fullName evidence="2">NUDIX hydrolase</fullName>
    </submittedName>
</protein>
<dbReference type="PROSITE" id="PS51462">
    <property type="entry name" value="NUDIX"/>
    <property type="match status" value="1"/>
</dbReference>
<proteinExistence type="predicted"/>
<evidence type="ECO:0000259" key="1">
    <source>
        <dbReference type="PROSITE" id="PS51462"/>
    </source>
</evidence>
<dbReference type="InterPro" id="IPR000086">
    <property type="entry name" value="NUDIX_hydrolase_dom"/>
</dbReference>
<gene>
    <name evidence="2" type="ORF">UW32_C0001G0058</name>
</gene>
<dbReference type="GO" id="GO:0016787">
    <property type="term" value="F:hydrolase activity"/>
    <property type="evidence" value="ECO:0007669"/>
    <property type="project" value="UniProtKB-KW"/>
</dbReference>
<dbReference type="AlphaFoldDB" id="A0A0G1H7U9"/>
<evidence type="ECO:0000313" key="2">
    <source>
        <dbReference type="EMBL" id="KKT43466.1"/>
    </source>
</evidence>
<organism evidence="2 3">
    <name type="scientific">Candidatus Wolfebacteria bacterium GW2011_GWE2_44_13</name>
    <dbReference type="NCBI Taxonomy" id="1619017"/>
    <lineage>
        <taxon>Bacteria</taxon>
        <taxon>Candidatus Wolfeibacteriota</taxon>
    </lineage>
</organism>
<name>A0A0G1H7U9_9BACT</name>
<dbReference type="EMBL" id="LCHW01000001">
    <property type="protein sequence ID" value="KKT43466.1"/>
    <property type="molecule type" value="Genomic_DNA"/>
</dbReference>
<accession>A0A0G1H7U9</accession>
<dbReference type="InterPro" id="IPR015797">
    <property type="entry name" value="NUDIX_hydrolase-like_dom_sf"/>
</dbReference>
<dbReference type="Proteomes" id="UP000034051">
    <property type="component" value="Unassembled WGS sequence"/>
</dbReference>
<comment type="caution">
    <text evidence="2">The sequence shown here is derived from an EMBL/GenBank/DDBJ whole genome shotgun (WGS) entry which is preliminary data.</text>
</comment>
<reference evidence="2 3" key="1">
    <citation type="journal article" date="2015" name="Nature">
        <title>rRNA introns, odd ribosomes, and small enigmatic genomes across a large radiation of phyla.</title>
        <authorList>
            <person name="Brown C.T."/>
            <person name="Hug L.A."/>
            <person name="Thomas B.C."/>
            <person name="Sharon I."/>
            <person name="Castelle C.J."/>
            <person name="Singh A."/>
            <person name="Wilkins M.J."/>
            <person name="Williams K.H."/>
            <person name="Banfield J.F."/>
        </authorList>
    </citation>
    <scope>NUCLEOTIDE SEQUENCE [LARGE SCALE GENOMIC DNA]</scope>
</reference>
<keyword evidence="2" id="KW-0378">Hydrolase</keyword>
<sequence length="166" mass="18966">MEPQNREDHRITSTAIIHKDGKFLITKRSPHKKAFPNKWTVPGGGLETDDYTKTPKTTADHWYFAIENSLRREIREEVNLEVGKVDYLLDMAFIRPDGTPAIILSYYCPYASGEVVLDADAVEFAWVTYEEAREYDLVDGILGEIEMVDKILKGEDPRTVSFNHTA</sequence>
<dbReference type="Pfam" id="PF00293">
    <property type="entry name" value="NUDIX"/>
    <property type="match status" value="1"/>
</dbReference>
<evidence type="ECO:0000313" key="3">
    <source>
        <dbReference type="Proteomes" id="UP000034051"/>
    </source>
</evidence>